<dbReference type="AlphaFoldDB" id="A0A4C1VZZ2"/>
<evidence type="ECO:0000256" key="1">
    <source>
        <dbReference type="SAM" id="MobiDB-lite"/>
    </source>
</evidence>
<dbReference type="Proteomes" id="UP000299102">
    <property type="component" value="Unassembled WGS sequence"/>
</dbReference>
<feature type="compositionally biased region" description="Low complexity" evidence="1">
    <location>
        <begin position="1"/>
        <end position="10"/>
    </location>
</feature>
<organism evidence="2 3">
    <name type="scientific">Eumeta variegata</name>
    <name type="common">Bagworm moth</name>
    <name type="synonym">Eumeta japonica</name>
    <dbReference type="NCBI Taxonomy" id="151549"/>
    <lineage>
        <taxon>Eukaryota</taxon>
        <taxon>Metazoa</taxon>
        <taxon>Ecdysozoa</taxon>
        <taxon>Arthropoda</taxon>
        <taxon>Hexapoda</taxon>
        <taxon>Insecta</taxon>
        <taxon>Pterygota</taxon>
        <taxon>Neoptera</taxon>
        <taxon>Endopterygota</taxon>
        <taxon>Lepidoptera</taxon>
        <taxon>Glossata</taxon>
        <taxon>Ditrysia</taxon>
        <taxon>Tineoidea</taxon>
        <taxon>Psychidae</taxon>
        <taxon>Oiketicinae</taxon>
        <taxon>Eumeta</taxon>
    </lineage>
</organism>
<proteinExistence type="predicted"/>
<gene>
    <name evidence="2" type="ORF">EVAR_81296_1</name>
</gene>
<feature type="compositionally biased region" description="Low complexity" evidence="1">
    <location>
        <begin position="146"/>
        <end position="158"/>
    </location>
</feature>
<evidence type="ECO:0000313" key="3">
    <source>
        <dbReference type="Proteomes" id="UP000299102"/>
    </source>
</evidence>
<comment type="caution">
    <text evidence="2">The sequence shown here is derived from an EMBL/GenBank/DDBJ whole genome shotgun (WGS) entry which is preliminary data.</text>
</comment>
<accession>A0A4C1VZZ2</accession>
<sequence>MSASSQAAGRRGARRRPSSSPAVARYMAINKTFCQVAAKNIGRRVHIIILLIISERGVGERGRRAGGGRHGRRRTGARVRIASAAAPVPWTPVVSPSPAALRTRAERRHRPPYDAATCPRETCGRSVRGGARARARARARAGGGARAAPPARTPAPRASGERRFHLAPSAVCHAPSPVARRPRTCPLSLSTTEMFWSLIEP</sequence>
<feature type="region of interest" description="Disordered" evidence="1">
    <location>
        <begin position="138"/>
        <end position="162"/>
    </location>
</feature>
<keyword evidence="3" id="KW-1185">Reference proteome</keyword>
<feature type="region of interest" description="Disordered" evidence="1">
    <location>
        <begin position="1"/>
        <end position="21"/>
    </location>
</feature>
<evidence type="ECO:0000313" key="2">
    <source>
        <dbReference type="EMBL" id="GBP44383.1"/>
    </source>
</evidence>
<dbReference type="EMBL" id="BGZK01000452">
    <property type="protein sequence ID" value="GBP44383.1"/>
    <property type="molecule type" value="Genomic_DNA"/>
</dbReference>
<protein>
    <submittedName>
        <fullName evidence="2">Uncharacterized protein</fullName>
    </submittedName>
</protein>
<reference evidence="2 3" key="1">
    <citation type="journal article" date="2019" name="Commun. Biol.">
        <title>The bagworm genome reveals a unique fibroin gene that provides high tensile strength.</title>
        <authorList>
            <person name="Kono N."/>
            <person name="Nakamura H."/>
            <person name="Ohtoshi R."/>
            <person name="Tomita M."/>
            <person name="Numata K."/>
            <person name="Arakawa K."/>
        </authorList>
    </citation>
    <scope>NUCLEOTIDE SEQUENCE [LARGE SCALE GENOMIC DNA]</scope>
</reference>
<name>A0A4C1VZZ2_EUMVA</name>